<name>A0A1G2MLB6_9BACT</name>
<protein>
    <recommendedName>
        <fullName evidence="4">Prepilin-type N-terminal cleavage/methylation domain-containing protein</fullName>
    </recommendedName>
</protein>
<feature type="transmembrane region" description="Helical" evidence="1">
    <location>
        <begin position="12"/>
        <end position="38"/>
    </location>
</feature>
<reference evidence="2 3" key="1">
    <citation type="journal article" date="2016" name="Nat. Commun.">
        <title>Thousands of microbial genomes shed light on interconnected biogeochemical processes in an aquifer system.</title>
        <authorList>
            <person name="Anantharaman K."/>
            <person name="Brown C.T."/>
            <person name="Hug L.A."/>
            <person name="Sharon I."/>
            <person name="Castelle C.J."/>
            <person name="Probst A.J."/>
            <person name="Thomas B.C."/>
            <person name="Singh A."/>
            <person name="Wilkins M.J."/>
            <person name="Karaoz U."/>
            <person name="Brodie E.L."/>
            <person name="Williams K.H."/>
            <person name="Hubbard S.S."/>
            <person name="Banfield J.F."/>
        </authorList>
    </citation>
    <scope>NUCLEOTIDE SEQUENCE [LARGE SCALE GENOMIC DNA]</scope>
</reference>
<keyword evidence="1" id="KW-0472">Membrane</keyword>
<evidence type="ECO:0008006" key="4">
    <source>
        <dbReference type="Google" id="ProtNLM"/>
    </source>
</evidence>
<evidence type="ECO:0000256" key="1">
    <source>
        <dbReference type="SAM" id="Phobius"/>
    </source>
</evidence>
<dbReference type="Proteomes" id="UP000177130">
    <property type="component" value="Unassembled WGS sequence"/>
</dbReference>
<dbReference type="STRING" id="1802306.A3C72_01360"/>
<accession>A0A1G2MLB6</accession>
<gene>
    <name evidence="2" type="ORF">A3C72_01360</name>
</gene>
<sequence length="164" mass="18216">MKRGKIFNKGTSLIEAIIGVAIIGLTVVGSMTTFNLYIKSWQNNLSNIQSSYILNEGVEGVFLQRDLGWSTYVEGKADGVTKYYFSWDSGNNLWTLNTTPYQIDGKYDRYVIFSPVNRDANDNIAVSGSNDPDTNMATVYVGWATNSGTTTKSAAIYLFNIFNE</sequence>
<organism evidence="2 3">
    <name type="scientific">Candidatus Taylorbacteria bacterium RIFCSPHIGHO2_02_FULL_43_32b</name>
    <dbReference type="NCBI Taxonomy" id="1802306"/>
    <lineage>
        <taxon>Bacteria</taxon>
        <taxon>Candidatus Tayloriibacteriota</taxon>
    </lineage>
</organism>
<comment type="caution">
    <text evidence="2">The sequence shown here is derived from an EMBL/GenBank/DDBJ whole genome shotgun (WGS) entry which is preliminary data.</text>
</comment>
<keyword evidence="1" id="KW-1133">Transmembrane helix</keyword>
<evidence type="ECO:0000313" key="2">
    <source>
        <dbReference type="EMBL" id="OHA23831.1"/>
    </source>
</evidence>
<proteinExistence type="predicted"/>
<evidence type="ECO:0000313" key="3">
    <source>
        <dbReference type="Proteomes" id="UP000177130"/>
    </source>
</evidence>
<dbReference type="EMBL" id="MHRK01000024">
    <property type="protein sequence ID" value="OHA23831.1"/>
    <property type="molecule type" value="Genomic_DNA"/>
</dbReference>
<keyword evidence="1" id="KW-0812">Transmembrane</keyword>
<dbReference type="AlphaFoldDB" id="A0A1G2MLB6"/>